<dbReference type="Pfam" id="PF02585">
    <property type="entry name" value="PIG-L"/>
    <property type="match status" value="1"/>
</dbReference>
<comment type="caution">
    <text evidence="1">The sequence shown here is derived from an EMBL/GenBank/DDBJ whole genome shotgun (WGS) entry which is preliminary data.</text>
</comment>
<sequence>MILAISPHLDDAAFSAGGALATWGRGGAVTVAGAQTAVTVATVFTQSHPAPAGFALRCQTDKGIAPDVDYLALRREEDRAACAALGADPVWLDLPEAPHRGYDSPEALFAGVHDGDRRTWRDALDRLRALVAARPPRLVLSCQGLGGHVDHLHVVRAVAALADETGLPVAWWRDAPYALRAPAAPPALGLPAGLSEVAVPVGGAALAAKLDACAAYASQIPYQFGRDAAAPPEAAMRERLAAFADAEGARLGAGRSAEAFAVADPAALADVR</sequence>
<dbReference type="SUPFAM" id="SSF102588">
    <property type="entry name" value="LmbE-like"/>
    <property type="match status" value="1"/>
</dbReference>
<dbReference type="InterPro" id="IPR003737">
    <property type="entry name" value="GlcNAc_PI_deacetylase-related"/>
</dbReference>
<keyword evidence="2" id="KW-1185">Reference proteome</keyword>
<dbReference type="Proteomes" id="UP001267426">
    <property type="component" value="Unassembled WGS sequence"/>
</dbReference>
<name>A0ABU3BQD5_9BACT</name>
<evidence type="ECO:0000313" key="2">
    <source>
        <dbReference type="Proteomes" id="UP001267426"/>
    </source>
</evidence>
<reference evidence="1 2" key="1">
    <citation type="submission" date="2023-09" db="EMBL/GenBank/DDBJ databases">
        <authorList>
            <person name="Rey-Velasco X."/>
        </authorList>
    </citation>
    <scope>NUCLEOTIDE SEQUENCE [LARGE SCALE GENOMIC DNA]</scope>
    <source>
        <strain evidence="1 2">F394</strain>
    </source>
</reference>
<dbReference type="EMBL" id="JAVRHT010000013">
    <property type="protein sequence ID" value="MDT0631501.1"/>
    <property type="molecule type" value="Genomic_DNA"/>
</dbReference>
<gene>
    <name evidence="1" type="ORF">RM540_07020</name>
</gene>
<dbReference type="Gene3D" id="3.40.50.10320">
    <property type="entry name" value="LmbE-like"/>
    <property type="match status" value="1"/>
</dbReference>
<dbReference type="InterPro" id="IPR024078">
    <property type="entry name" value="LmbE-like_dom_sf"/>
</dbReference>
<proteinExistence type="predicted"/>
<evidence type="ECO:0000313" key="1">
    <source>
        <dbReference type="EMBL" id="MDT0631501.1"/>
    </source>
</evidence>
<accession>A0ABU3BQD5</accession>
<organism evidence="1 2">
    <name type="scientific">Rubrivirga litoralis</name>
    <dbReference type="NCBI Taxonomy" id="3075598"/>
    <lineage>
        <taxon>Bacteria</taxon>
        <taxon>Pseudomonadati</taxon>
        <taxon>Rhodothermota</taxon>
        <taxon>Rhodothermia</taxon>
        <taxon>Rhodothermales</taxon>
        <taxon>Rubricoccaceae</taxon>
        <taxon>Rubrivirga</taxon>
    </lineage>
</organism>
<protein>
    <submittedName>
        <fullName evidence="1">PIG-L family deacetylase</fullName>
    </submittedName>
</protein>
<dbReference type="RefSeq" id="WP_311662844.1">
    <property type="nucleotide sequence ID" value="NZ_JAVRHT010000013.1"/>
</dbReference>